<evidence type="ECO:0000313" key="2">
    <source>
        <dbReference type="Proteomes" id="UP000239089"/>
    </source>
</evidence>
<gene>
    <name evidence="1" type="ORF">CCR94_02165</name>
</gene>
<proteinExistence type="predicted"/>
<comment type="caution">
    <text evidence="1">The sequence shown here is derived from an EMBL/GenBank/DDBJ whole genome shotgun (WGS) entry which is preliminary data.</text>
</comment>
<dbReference type="EMBL" id="NHSJ01000025">
    <property type="protein sequence ID" value="PPQ33226.1"/>
    <property type="molecule type" value="Genomic_DNA"/>
</dbReference>
<organism evidence="1 2">
    <name type="scientific">Rhodoblastus sphagnicola</name>
    <dbReference type="NCBI Taxonomy" id="333368"/>
    <lineage>
        <taxon>Bacteria</taxon>
        <taxon>Pseudomonadati</taxon>
        <taxon>Pseudomonadota</taxon>
        <taxon>Alphaproteobacteria</taxon>
        <taxon>Hyphomicrobiales</taxon>
        <taxon>Rhodoblastaceae</taxon>
        <taxon>Rhodoblastus</taxon>
    </lineage>
</organism>
<accession>A0A2S6NF37</accession>
<name>A0A2S6NF37_9HYPH</name>
<dbReference type="Proteomes" id="UP000239089">
    <property type="component" value="Unassembled WGS sequence"/>
</dbReference>
<protein>
    <submittedName>
        <fullName evidence="1">Uncharacterized protein</fullName>
    </submittedName>
</protein>
<dbReference type="AlphaFoldDB" id="A0A2S6NF37"/>
<feature type="non-terminal residue" evidence="1">
    <location>
        <position position="40"/>
    </location>
</feature>
<reference evidence="1 2" key="1">
    <citation type="journal article" date="2018" name="Arch. Microbiol.">
        <title>New insights into the metabolic potential of the phototrophic purple bacterium Rhodopila globiformis DSM 161(T) from its draft genome sequence and evidence for a vanadium-dependent nitrogenase.</title>
        <authorList>
            <person name="Imhoff J.F."/>
            <person name="Rahn T."/>
            <person name="Kunzel S."/>
            <person name="Neulinger S.C."/>
        </authorList>
    </citation>
    <scope>NUCLEOTIDE SEQUENCE [LARGE SCALE GENOMIC DNA]</scope>
    <source>
        <strain evidence="1 2">DSM 16996</strain>
    </source>
</reference>
<sequence>MASQAASKARPPEKVAHKWNVFRAICAARARLGVSERALT</sequence>
<keyword evidence="2" id="KW-1185">Reference proteome</keyword>
<evidence type="ECO:0000313" key="1">
    <source>
        <dbReference type="EMBL" id="PPQ33226.1"/>
    </source>
</evidence>